<evidence type="ECO:0000259" key="7">
    <source>
        <dbReference type="PROSITE" id="PS50112"/>
    </source>
</evidence>
<comment type="catalytic activity">
    <reaction evidence="1">
        <text>ATP + protein L-histidine = ADP + protein N-phospho-L-histidine.</text>
        <dbReference type="EC" id="2.7.13.3"/>
    </reaction>
</comment>
<dbReference type="GO" id="GO:0006355">
    <property type="term" value="P:regulation of DNA-templated transcription"/>
    <property type="evidence" value="ECO:0007669"/>
    <property type="project" value="InterPro"/>
</dbReference>
<dbReference type="InterPro" id="IPR029016">
    <property type="entry name" value="GAF-like_dom_sf"/>
</dbReference>
<keyword evidence="5" id="KW-0418">Kinase</keyword>
<keyword evidence="3" id="KW-0597">Phosphoprotein</keyword>
<dbReference type="Gene3D" id="3.30.450.40">
    <property type="match status" value="2"/>
</dbReference>
<feature type="coiled-coil region" evidence="6">
    <location>
        <begin position="583"/>
        <end position="617"/>
    </location>
</feature>
<evidence type="ECO:0000256" key="5">
    <source>
        <dbReference type="ARBA" id="ARBA00022777"/>
    </source>
</evidence>
<protein>
    <recommendedName>
        <fullName evidence="2">histidine kinase</fullName>
        <ecNumber evidence="2">2.7.13.3</ecNumber>
    </recommendedName>
</protein>
<evidence type="ECO:0000256" key="4">
    <source>
        <dbReference type="ARBA" id="ARBA00022679"/>
    </source>
</evidence>
<dbReference type="InterPro" id="IPR052162">
    <property type="entry name" value="Sensor_kinase/Photoreceptor"/>
</dbReference>
<dbReference type="PANTHER" id="PTHR43304:SF1">
    <property type="entry name" value="PAC DOMAIN-CONTAINING PROTEIN"/>
    <property type="match status" value="1"/>
</dbReference>
<dbReference type="Gene3D" id="3.30.450.20">
    <property type="entry name" value="PAS domain"/>
    <property type="match status" value="2"/>
</dbReference>
<dbReference type="AlphaFoldDB" id="A0A0F9Q853"/>
<keyword evidence="4" id="KW-0808">Transferase</keyword>
<dbReference type="CDD" id="cd00082">
    <property type="entry name" value="HisKA"/>
    <property type="match status" value="1"/>
</dbReference>
<dbReference type="EC" id="2.7.13.3" evidence="2"/>
<comment type="caution">
    <text evidence="9">The sequence shown here is derived from an EMBL/GenBank/DDBJ whole genome shotgun (WGS) entry which is preliminary data.</text>
</comment>
<dbReference type="PROSITE" id="PS50112">
    <property type="entry name" value="PAS"/>
    <property type="match status" value="1"/>
</dbReference>
<dbReference type="Pfam" id="PF01590">
    <property type="entry name" value="GAF"/>
    <property type="match status" value="1"/>
</dbReference>
<dbReference type="SUPFAM" id="SSF47384">
    <property type="entry name" value="Homodimeric domain of signal transducing histidine kinase"/>
    <property type="match status" value="1"/>
</dbReference>
<organism evidence="9">
    <name type="scientific">marine sediment metagenome</name>
    <dbReference type="NCBI Taxonomy" id="412755"/>
    <lineage>
        <taxon>unclassified sequences</taxon>
        <taxon>metagenomes</taxon>
        <taxon>ecological metagenomes</taxon>
    </lineage>
</organism>
<dbReference type="Pfam" id="PF13185">
    <property type="entry name" value="GAF_2"/>
    <property type="match status" value="1"/>
</dbReference>
<reference evidence="9" key="1">
    <citation type="journal article" date="2015" name="Nature">
        <title>Complex archaea that bridge the gap between prokaryotes and eukaryotes.</title>
        <authorList>
            <person name="Spang A."/>
            <person name="Saw J.H."/>
            <person name="Jorgensen S.L."/>
            <person name="Zaremba-Niedzwiedzka K."/>
            <person name="Martijn J."/>
            <person name="Lind A.E."/>
            <person name="van Eijk R."/>
            <person name="Schleper C."/>
            <person name="Guy L."/>
            <person name="Ettema T.J."/>
        </authorList>
    </citation>
    <scope>NUCLEOTIDE SEQUENCE</scope>
</reference>
<dbReference type="InterPro" id="IPR000700">
    <property type="entry name" value="PAS-assoc_C"/>
</dbReference>
<dbReference type="SMART" id="SM00065">
    <property type="entry name" value="GAF"/>
    <property type="match status" value="1"/>
</dbReference>
<evidence type="ECO:0000259" key="8">
    <source>
        <dbReference type="PROSITE" id="PS50113"/>
    </source>
</evidence>
<dbReference type="InterPro" id="IPR035965">
    <property type="entry name" value="PAS-like_dom_sf"/>
</dbReference>
<feature type="non-terminal residue" evidence="9">
    <location>
        <position position="700"/>
    </location>
</feature>
<evidence type="ECO:0000256" key="3">
    <source>
        <dbReference type="ARBA" id="ARBA00022553"/>
    </source>
</evidence>
<dbReference type="SUPFAM" id="SSF55781">
    <property type="entry name" value="GAF domain-like"/>
    <property type="match status" value="2"/>
</dbReference>
<dbReference type="PANTHER" id="PTHR43304">
    <property type="entry name" value="PHYTOCHROME-LIKE PROTEIN CPH1"/>
    <property type="match status" value="1"/>
</dbReference>
<dbReference type="InterPro" id="IPR000014">
    <property type="entry name" value="PAS"/>
</dbReference>
<accession>A0A0F9Q853</accession>
<evidence type="ECO:0000256" key="1">
    <source>
        <dbReference type="ARBA" id="ARBA00000085"/>
    </source>
</evidence>
<feature type="domain" description="PAC" evidence="8">
    <location>
        <begin position="241"/>
        <end position="295"/>
    </location>
</feature>
<name>A0A0F9Q853_9ZZZZ</name>
<dbReference type="Gene3D" id="2.10.70.100">
    <property type="match status" value="1"/>
</dbReference>
<dbReference type="InterPro" id="IPR003661">
    <property type="entry name" value="HisK_dim/P_dom"/>
</dbReference>
<dbReference type="SMART" id="SM00086">
    <property type="entry name" value="PAC"/>
    <property type="match status" value="2"/>
</dbReference>
<dbReference type="InterPro" id="IPR001610">
    <property type="entry name" value="PAC"/>
</dbReference>
<dbReference type="GO" id="GO:0000155">
    <property type="term" value="F:phosphorelay sensor kinase activity"/>
    <property type="evidence" value="ECO:0007669"/>
    <property type="project" value="InterPro"/>
</dbReference>
<evidence type="ECO:0000313" key="9">
    <source>
        <dbReference type="EMBL" id="KKN38669.1"/>
    </source>
</evidence>
<proteinExistence type="predicted"/>
<dbReference type="InterPro" id="IPR036097">
    <property type="entry name" value="HisK_dim/P_sf"/>
</dbReference>
<evidence type="ECO:0000256" key="6">
    <source>
        <dbReference type="SAM" id="Coils"/>
    </source>
</evidence>
<sequence>MENVNSIERKNIDMRNKIISKFEIQKWQNIVNILANIFEVPAALIMKLEGHFIEVFRASDSKNNPYKVGKREKLPGLYCETVIKTGQRLLVPNALTDKKWERNPDIKHGMISYLGFPLIWPDSEIFGTICVLDQKENRYNKDHIELLKQFKELIESYFEVIYEKMSLEEEIIKQAQIVENISEAIISTDLDFNIISWNNAAEKIYGWKAEEVIGKNIMETIAVEYPYDEQESVLKQFSEEGYWKGEVIQPHKNGTPINVLTSVSIIKNITGAPIGAVAVNRDITARTKSEEALKENEKRLKDAQVLGKIGYWEYDITNQKIIWSNQVFKLYARDPSLGPPSVEEEAIYYTPEVNKRLKEYARRVIENGEEFDYDFEANLPDGTVVQLTGLMRPVKDKMRQVMKLVGTVQDITDRKTSEQKLKESERSLRKSKLELEIKNQISNIFLTVPDEKMYNEVLSIILKNLKSEFGIFGYLDENENLVEPSLTEDVWEKCAVEEKRHVFSKKLWVKNIYGRVINGKNTLYVNKFFNVPEGHIPISNFLGSPIIYNNKVIGIFIVSNKESDYEEQDVRLIESISDLIAPILAVRLERDRIENIRQRAEQDLKESEEKYREAYERASFYKSLFAHDIRNILQSISSSEQIFSLFLNNPNKLKEREKLLEIIRRQVNRGNILISNVQKLSQLEEIGISIKKVKIQEVLD</sequence>
<dbReference type="EMBL" id="LAZR01001812">
    <property type="protein sequence ID" value="KKN38669.1"/>
    <property type="molecule type" value="Genomic_DNA"/>
</dbReference>
<evidence type="ECO:0000256" key="2">
    <source>
        <dbReference type="ARBA" id="ARBA00012438"/>
    </source>
</evidence>
<dbReference type="NCBIfam" id="TIGR00229">
    <property type="entry name" value="sensory_box"/>
    <property type="match status" value="2"/>
</dbReference>
<feature type="domain" description="PAC" evidence="8">
    <location>
        <begin position="369"/>
        <end position="423"/>
    </location>
</feature>
<dbReference type="PROSITE" id="PS50113">
    <property type="entry name" value="PAC"/>
    <property type="match status" value="2"/>
</dbReference>
<gene>
    <name evidence="9" type="ORF">LCGC14_0751240</name>
</gene>
<dbReference type="Pfam" id="PF00989">
    <property type="entry name" value="PAS"/>
    <property type="match status" value="1"/>
</dbReference>
<dbReference type="InterPro" id="IPR013767">
    <property type="entry name" value="PAS_fold"/>
</dbReference>
<dbReference type="SUPFAM" id="SSF55785">
    <property type="entry name" value="PYP-like sensor domain (PAS domain)"/>
    <property type="match status" value="2"/>
</dbReference>
<keyword evidence="6" id="KW-0175">Coiled coil</keyword>
<dbReference type="CDD" id="cd00130">
    <property type="entry name" value="PAS"/>
    <property type="match status" value="1"/>
</dbReference>
<dbReference type="InterPro" id="IPR003018">
    <property type="entry name" value="GAF"/>
</dbReference>
<feature type="domain" description="PAS" evidence="7">
    <location>
        <begin position="176"/>
        <end position="241"/>
    </location>
</feature>
<dbReference type="SMART" id="SM00091">
    <property type="entry name" value="PAS"/>
    <property type="match status" value="1"/>
</dbReference>